<dbReference type="RefSeq" id="XP_067752603.1">
    <property type="nucleotide sequence ID" value="XM_067896446.1"/>
</dbReference>
<name>A0A836HTI4_9TRYP</name>
<evidence type="ECO:0000313" key="4">
    <source>
        <dbReference type="Proteomes" id="UP000674318"/>
    </source>
</evidence>
<keyword evidence="1" id="KW-0175">Coiled coil</keyword>
<dbReference type="AlphaFoldDB" id="A0A836HTI4"/>
<feature type="region of interest" description="Disordered" evidence="2">
    <location>
        <begin position="607"/>
        <end position="634"/>
    </location>
</feature>
<evidence type="ECO:0000256" key="1">
    <source>
        <dbReference type="SAM" id="Coils"/>
    </source>
</evidence>
<evidence type="ECO:0000313" key="3">
    <source>
        <dbReference type="EMBL" id="KAG5490275.1"/>
    </source>
</evidence>
<dbReference type="GeneID" id="94286523"/>
<accession>A0A836HTI4</accession>
<protein>
    <submittedName>
        <fullName evidence="3">Uncharacterized protein</fullName>
    </submittedName>
</protein>
<dbReference type="KEGG" id="phet:94286523"/>
<feature type="coiled-coil region" evidence="1">
    <location>
        <begin position="733"/>
        <end position="847"/>
    </location>
</feature>
<evidence type="ECO:0000256" key="2">
    <source>
        <dbReference type="SAM" id="MobiDB-lite"/>
    </source>
</evidence>
<proteinExistence type="predicted"/>
<dbReference type="OrthoDB" id="10675675at2759"/>
<feature type="compositionally biased region" description="Polar residues" evidence="2">
    <location>
        <begin position="202"/>
        <end position="211"/>
    </location>
</feature>
<dbReference type="EMBL" id="JAFJZO010000036">
    <property type="protein sequence ID" value="KAG5490275.1"/>
    <property type="molecule type" value="Genomic_DNA"/>
</dbReference>
<organism evidence="3 4">
    <name type="scientific">Porcisia hertigi</name>
    <dbReference type="NCBI Taxonomy" id="2761500"/>
    <lineage>
        <taxon>Eukaryota</taxon>
        <taxon>Discoba</taxon>
        <taxon>Euglenozoa</taxon>
        <taxon>Kinetoplastea</taxon>
        <taxon>Metakinetoplastina</taxon>
        <taxon>Trypanosomatida</taxon>
        <taxon>Trypanosomatidae</taxon>
        <taxon>Leishmaniinae</taxon>
        <taxon>Porcisia</taxon>
    </lineage>
</organism>
<feature type="compositionally biased region" description="Basic and acidic residues" evidence="2">
    <location>
        <begin position="666"/>
        <end position="677"/>
    </location>
</feature>
<comment type="caution">
    <text evidence="3">The sequence shown here is derived from an EMBL/GenBank/DDBJ whole genome shotgun (WGS) entry which is preliminary data.</text>
</comment>
<sequence length="871" mass="94501">MPHRNACSAARSPPVLSASVAKSATYQHPFCRLPSPASAEELGFETPGYHENTVVTTSAAYAPSPPSLREKRLDSGSATKRYIYTDRASKGNSAPIGRRVCRNSSLSPETSRAPSISPVLFFDSAGAAGVELPPSLINVSLHRPPTVLSSEAVTMPRANNISFQPSSTVHPCHFPTPECSAVAAHHLPPNELRSGGGADGRASQTSNARSPSVVSPYLSVAHLSLSEFSIVSLDLATVGVPSAPLLLRGTVSGTRFRLTTELAWATPEPSRQNAASWGGKETPASTWTVVWPAFSVMDTIEVPCALQGVHAESPQPIFVLECYIGTDSGECVTCTALQPAEEEYVGRCQLPLEDMTISGRPDEVSRPNQIEVVLRDRFGSSVGRVRFRAALQALLQRTVRLRNVAVFQDALHVDGTRSSHYRNAAPFLYEGEVGLALKGLCSAVEGEGEDSVITVVPADSRTPAAVRWTALPSVSFYDTLDTVGASSLSPLPLLMGHLYYTAPMQGACTRSDGWGSPKRDMQRRRILLGTIAIPQPPPPPCHSSHGHWDSALLHRREEYFSGQSLPSQYEFQMPLRVSDEGSQLMGMSDYWVRGIVETWTTPQSAVQTGARVVDRGSSSVSHPSPTPRLAPTTTMTGQTANVVRAALHGRSPPRHQESSVSDAVLTDERRTDREEALGGRGHQRARQACYINASAAAAPANGASPPAEHLAVSPASIVSQSKPQEDVVFEWMHKRYEALIYRVEQRLANVQRRRHDLQDEMIAQAEHARREESVIAEEYSLLENQLMEAEAAYQEAVEQLVELRGHHAHEARQRHTLAGAARERLELLELQQQLEALRAQMTEQLVLELQQHAAEGCPCAGGGQRAIADQS</sequence>
<gene>
    <name evidence="3" type="ORF">JKF63_00395</name>
</gene>
<keyword evidence="4" id="KW-1185">Reference proteome</keyword>
<feature type="region of interest" description="Disordered" evidence="2">
    <location>
        <begin position="648"/>
        <end position="683"/>
    </location>
</feature>
<feature type="region of interest" description="Disordered" evidence="2">
    <location>
        <begin position="187"/>
        <end position="211"/>
    </location>
</feature>
<reference evidence="3 4" key="1">
    <citation type="submission" date="2021-02" db="EMBL/GenBank/DDBJ databases">
        <title>Porcisia hertigi Genome sequencing and assembly.</title>
        <authorList>
            <person name="Almutairi H."/>
            <person name="Gatherer D."/>
        </authorList>
    </citation>
    <scope>NUCLEOTIDE SEQUENCE [LARGE SCALE GENOMIC DNA]</scope>
    <source>
        <strain evidence="3 4">C119</strain>
    </source>
</reference>
<dbReference type="Proteomes" id="UP000674318">
    <property type="component" value="Unassembled WGS sequence"/>
</dbReference>